<dbReference type="EMBL" id="CAJVQB010036516">
    <property type="protein sequence ID" value="CAG8824069.1"/>
    <property type="molecule type" value="Genomic_DNA"/>
</dbReference>
<sequence length="407" mass="47039">MSNCLLKHEEYHHNPITYKTKGHTFWYTICNKGVFSAISNLKYTKAPKRYAILDNFSIITTWGKPSSLNTIKGFIKYVNNHPVYYVKYGSNFELEVVSDHSSSDAATKAQVVKNYHPSDQVNLKELSYTVANTPFNIKFEAQNIIEKKKHELEIVQIIDKSQLVKKAAQRNIKDILLYILPYLVDTGILHPSQPVINIRISGDGHNIGRKVKHVIITFAILDSKEMLYLPDNHHTIIVYSGIENYKLLKNAIQPLVTELNELQKTGFVNNNRINWNINLYFSSDWKFLALCLGINIANSPDITDPNDPNLIIEEELYQLFDITPYIHILVYHIPELMEIYKKFGLGSFSCSAIEKKTISNYLFFCQTLKDSSNPNQDTCVIREIMNYENHRLNYIYNDYSVNKLINI</sequence>
<comment type="caution">
    <text evidence="1">The sequence shown here is derived from an EMBL/GenBank/DDBJ whole genome shotgun (WGS) entry which is preliminary data.</text>
</comment>
<evidence type="ECO:0000313" key="2">
    <source>
        <dbReference type="Proteomes" id="UP000789901"/>
    </source>
</evidence>
<name>A0ABN7WB27_GIGMA</name>
<protein>
    <submittedName>
        <fullName evidence="1">18111_t:CDS:1</fullName>
    </submittedName>
</protein>
<gene>
    <name evidence="1" type="ORF">GMARGA_LOCUS28485</name>
</gene>
<dbReference type="Proteomes" id="UP000789901">
    <property type="component" value="Unassembled WGS sequence"/>
</dbReference>
<reference evidence="1 2" key="1">
    <citation type="submission" date="2021-06" db="EMBL/GenBank/DDBJ databases">
        <authorList>
            <person name="Kallberg Y."/>
            <person name="Tangrot J."/>
            <person name="Rosling A."/>
        </authorList>
    </citation>
    <scope>NUCLEOTIDE SEQUENCE [LARGE SCALE GENOMIC DNA]</scope>
    <source>
        <strain evidence="1 2">120-4 pot B 10/14</strain>
    </source>
</reference>
<dbReference type="PANTHER" id="PTHR31424:SF5">
    <property type="entry name" value="APPLE DOMAIN-CONTAINING PROTEIN"/>
    <property type="match status" value="1"/>
</dbReference>
<organism evidence="1 2">
    <name type="scientific">Gigaspora margarita</name>
    <dbReference type="NCBI Taxonomy" id="4874"/>
    <lineage>
        <taxon>Eukaryota</taxon>
        <taxon>Fungi</taxon>
        <taxon>Fungi incertae sedis</taxon>
        <taxon>Mucoromycota</taxon>
        <taxon>Glomeromycotina</taxon>
        <taxon>Glomeromycetes</taxon>
        <taxon>Diversisporales</taxon>
        <taxon>Gigasporaceae</taxon>
        <taxon>Gigaspora</taxon>
    </lineage>
</organism>
<accession>A0ABN7WB27</accession>
<dbReference type="PANTHER" id="PTHR31424">
    <property type="entry name" value="PROTEIN CBG23806"/>
    <property type="match status" value="1"/>
</dbReference>
<evidence type="ECO:0000313" key="1">
    <source>
        <dbReference type="EMBL" id="CAG8824069.1"/>
    </source>
</evidence>
<proteinExistence type="predicted"/>
<keyword evidence="2" id="KW-1185">Reference proteome</keyword>